<dbReference type="SMART" id="SM00822">
    <property type="entry name" value="PKS_KR"/>
    <property type="match status" value="1"/>
</dbReference>
<dbReference type="PROSITE" id="PS00061">
    <property type="entry name" value="ADH_SHORT"/>
    <property type="match status" value="1"/>
</dbReference>
<protein>
    <submittedName>
        <fullName evidence="5">SDR family oxidoreductase</fullName>
    </submittedName>
</protein>
<dbReference type="Gene3D" id="3.40.50.720">
    <property type="entry name" value="NAD(P)-binding Rossmann-like Domain"/>
    <property type="match status" value="1"/>
</dbReference>
<dbReference type="RefSeq" id="WP_257745939.1">
    <property type="nucleotide sequence ID" value="NZ_CP102487.1"/>
</dbReference>
<keyword evidence="2" id="KW-0560">Oxidoreductase</keyword>
<dbReference type="CDD" id="cd05233">
    <property type="entry name" value="SDR_c"/>
    <property type="match status" value="1"/>
</dbReference>
<evidence type="ECO:0000313" key="6">
    <source>
        <dbReference type="Proteomes" id="UP001060018"/>
    </source>
</evidence>
<evidence type="ECO:0000256" key="1">
    <source>
        <dbReference type="ARBA" id="ARBA00006484"/>
    </source>
</evidence>
<feature type="domain" description="Ketoreductase" evidence="4">
    <location>
        <begin position="13"/>
        <end position="193"/>
    </location>
</feature>
<dbReference type="EMBL" id="CP102487">
    <property type="protein sequence ID" value="UUX59647.1"/>
    <property type="molecule type" value="Genomic_DNA"/>
</dbReference>
<evidence type="ECO:0000259" key="4">
    <source>
        <dbReference type="SMART" id="SM00822"/>
    </source>
</evidence>
<dbReference type="SUPFAM" id="SSF51735">
    <property type="entry name" value="NAD(P)-binding Rossmann-fold domains"/>
    <property type="match status" value="1"/>
</dbReference>
<dbReference type="Proteomes" id="UP001060018">
    <property type="component" value="Chromosome"/>
</dbReference>
<reference evidence="5" key="1">
    <citation type="journal article" date="2022" name="Pest Manag. Sci.">
        <title>Glutamicibacter halophytocola-mediated host fitness of potato tuber moth on Solanaceae crops.</title>
        <authorList>
            <person name="Wang W."/>
            <person name="Xiao G."/>
            <person name="Du G."/>
            <person name="Chang L."/>
            <person name="Yang Y."/>
            <person name="Ye J."/>
            <person name="Chen B."/>
        </authorList>
    </citation>
    <scope>NUCLEOTIDE SEQUENCE</scope>
    <source>
        <strain evidence="5">S2</strain>
    </source>
</reference>
<evidence type="ECO:0000313" key="5">
    <source>
        <dbReference type="EMBL" id="UUX59647.1"/>
    </source>
</evidence>
<gene>
    <name evidence="5" type="ORF">NUH22_03185</name>
</gene>
<dbReference type="PRINTS" id="PR00081">
    <property type="entry name" value="GDHRDH"/>
</dbReference>
<evidence type="ECO:0000256" key="3">
    <source>
        <dbReference type="ARBA" id="ARBA00023027"/>
    </source>
</evidence>
<comment type="similarity">
    <text evidence="1">Belongs to the short-chain dehydrogenases/reductases (SDR) family.</text>
</comment>
<name>A0AA94XZZ9_9MICC</name>
<dbReference type="InterPro" id="IPR057326">
    <property type="entry name" value="KR_dom"/>
</dbReference>
<keyword evidence="3" id="KW-0520">NAD</keyword>
<accession>A0AA94XZZ9</accession>
<proteinExistence type="inferred from homology"/>
<dbReference type="GO" id="GO:0016491">
    <property type="term" value="F:oxidoreductase activity"/>
    <property type="evidence" value="ECO:0007669"/>
    <property type="project" value="UniProtKB-KW"/>
</dbReference>
<evidence type="ECO:0000256" key="2">
    <source>
        <dbReference type="ARBA" id="ARBA00023002"/>
    </source>
</evidence>
<dbReference type="FunFam" id="3.40.50.720:FF:000084">
    <property type="entry name" value="Short-chain dehydrogenase reductase"/>
    <property type="match status" value="1"/>
</dbReference>
<dbReference type="PANTHER" id="PTHR24321:SF8">
    <property type="entry name" value="ESTRADIOL 17-BETA-DEHYDROGENASE 8-RELATED"/>
    <property type="match status" value="1"/>
</dbReference>
<dbReference type="InterPro" id="IPR002347">
    <property type="entry name" value="SDR_fam"/>
</dbReference>
<dbReference type="PRINTS" id="PR00080">
    <property type="entry name" value="SDRFAMILY"/>
</dbReference>
<dbReference type="Pfam" id="PF13561">
    <property type="entry name" value="adh_short_C2"/>
    <property type="match status" value="1"/>
</dbReference>
<dbReference type="PANTHER" id="PTHR24321">
    <property type="entry name" value="DEHYDROGENASES, SHORT CHAIN"/>
    <property type="match status" value="1"/>
</dbReference>
<dbReference type="InterPro" id="IPR020904">
    <property type="entry name" value="Sc_DH/Rdtase_CS"/>
</dbReference>
<sequence length="262" mass="28107">MNGVHMNTRLTEKIIIVTGAASGIGRGTALRLLSEGAQVAALDLREEDLRLLHESAPDNERSRLFTQRVDISDERSVQEAVAVVIARFGRLDAIVNAAGILYGDHTHEMTLDRWNRLLQVNLTGTFLMVRESLPHLLEKKGGVIINFASTSAFFAHPYMAAYAATKGAIASFTHSVALEYAKQGLRAVNIVPGGITSGITNTTPQNLPADADWSLLEHLGAPLNDGRMGTPEEVAGVIAMLISEDGAFITGTEIRIDGGAHT</sequence>
<organism evidence="5 6">
    <name type="scientific">Glutamicibacter halophytocola</name>
    <dbReference type="NCBI Taxonomy" id="1933880"/>
    <lineage>
        <taxon>Bacteria</taxon>
        <taxon>Bacillati</taxon>
        <taxon>Actinomycetota</taxon>
        <taxon>Actinomycetes</taxon>
        <taxon>Micrococcales</taxon>
        <taxon>Micrococcaceae</taxon>
        <taxon>Glutamicibacter</taxon>
    </lineage>
</organism>
<dbReference type="AlphaFoldDB" id="A0AA94XZZ9"/>
<dbReference type="InterPro" id="IPR036291">
    <property type="entry name" value="NAD(P)-bd_dom_sf"/>
</dbReference>